<dbReference type="PANTHER" id="PTHR22953">
    <property type="entry name" value="ACID PHOSPHATASE RELATED"/>
    <property type="match status" value="1"/>
</dbReference>
<feature type="chain" id="PRO_5007512124" evidence="2">
    <location>
        <begin position="27"/>
        <end position="433"/>
    </location>
</feature>
<dbReference type="KEGG" id="abac:LuPra_06055"/>
<dbReference type="InterPro" id="IPR004843">
    <property type="entry name" value="Calcineurin-like_PHP"/>
</dbReference>
<reference evidence="6" key="2">
    <citation type="submission" date="2016-04" db="EMBL/GenBank/DDBJ databases">
        <title>First Complete Genome Sequence of a Subdivision 6 Acidobacterium.</title>
        <authorList>
            <person name="Huang S."/>
            <person name="Vieira S."/>
            <person name="Bunk B."/>
            <person name="Riedel T."/>
            <person name="Sproeer C."/>
            <person name="Overmann J."/>
        </authorList>
    </citation>
    <scope>NUCLEOTIDE SEQUENCE [LARGE SCALE GENOMIC DNA]</scope>
    <source>
        <strain evidence="6">DSM 100886 HEG_-6_39</strain>
    </source>
</reference>
<dbReference type="Proteomes" id="UP000076079">
    <property type="component" value="Chromosome"/>
</dbReference>
<feature type="signal peptide" evidence="2">
    <location>
        <begin position="1"/>
        <end position="26"/>
    </location>
</feature>
<protein>
    <submittedName>
        <fullName evidence="5">Alkaline phosphatase</fullName>
        <ecNumber evidence="5">3.1.3.1</ecNumber>
    </submittedName>
</protein>
<evidence type="ECO:0000313" key="6">
    <source>
        <dbReference type="Proteomes" id="UP000076079"/>
    </source>
</evidence>
<sequence length="433" mass="47874" precursor="true">MPVRRLLHGVLLCVLTLGAWSMVAPAQAPIPVHSADPGRRPSRVVLTWRDDPARTQAVTWRTDALVEETFAEIVEASANPGSTALARRSPARTTAVPVPAGTAYYHEARFTALRPGTTYMYRVGDGGTWSEWFQFRTATVEPAAFSFIYLGDAEADVASLWSRAIRAAFADAPRARFVLHAGDLVNVGESDDQWGEWFGAGAWINGTVAQVPVVGNHEYGRVNREDPPQLTALWRPQFSLPEDGPEGLSETTYSFDYQGARVIVLNSAEDGRLADQAAWLESRLKDNKNRWTIVAFHHPVFSVAGDGDNAALRAAWKPLFDKYEVDLVLTGHDHTYGRGENLTEGGPRRDDAGTVYVVSVSGPKMFEVGKNRSWATRTGANLQLYQVVHVAPQSLRFEARTVSGQLFDAFEITKSRNGRRRFIDRKPELSGTY</sequence>
<proteinExistence type="predicted"/>
<dbReference type="RefSeq" id="WP_162472863.1">
    <property type="nucleotide sequence ID" value="NZ_CP015136.1"/>
</dbReference>
<feature type="domain" description="Calcineurin-like phosphoesterase" evidence="3">
    <location>
        <begin position="168"/>
        <end position="336"/>
    </location>
</feature>
<evidence type="ECO:0000259" key="4">
    <source>
        <dbReference type="Pfam" id="PF16656"/>
    </source>
</evidence>
<dbReference type="Pfam" id="PF00149">
    <property type="entry name" value="Metallophos"/>
    <property type="match status" value="1"/>
</dbReference>
<gene>
    <name evidence="5" type="primary">phoA_8</name>
    <name evidence="5" type="ORF">LuPra_06055</name>
</gene>
<dbReference type="Gene3D" id="3.60.21.10">
    <property type="match status" value="1"/>
</dbReference>
<dbReference type="SUPFAM" id="SSF56300">
    <property type="entry name" value="Metallo-dependent phosphatases"/>
    <property type="match status" value="1"/>
</dbReference>
<evidence type="ECO:0000259" key="3">
    <source>
        <dbReference type="Pfam" id="PF00149"/>
    </source>
</evidence>
<dbReference type="Pfam" id="PF16656">
    <property type="entry name" value="Pur_ac_phosph_N"/>
    <property type="match status" value="1"/>
</dbReference>
<feature type="domain" description="Purple acid phosphatase N-terminal" evidence="4">
    <location>
        <begin position="41"/>
        <end position="137"/>
    </location>
</feature>
<keyword evidence="1 2" id="KW-0732">Signal</keyword>
<dbReference type="EMBL" id="CP015136">
    <property type="protein sequence ID" value="AMY12773.1"/>
    <property type="molecule type" value="Genomic_DNA"/>
</dbReference>
<dbReference type="PANTHER" id="PTHR22953:SF153">
    <property type="entry name" value="PURPLE ACID PHOSPHATASE"/>
    <property type="match status" value="1"/>
</dbReference>
<dbReference type="InterPro" id="IPR029052">
    <property type="entry name" value="Metallo-depent_PP-like"/>
</dbReference>
<dbReference type="EC" id="3.1.3.1" evidence="5"/>
<keyword evidence="5" id="KW-0378">Hydrolase</keyword>
<dbReference type="GO" id="GO:0004035">
    <property type="term" value="F:alkaline phosphatase activity"/>
    <property type="evidence" value="ECO:0007669"/>
    <property type="project" value="UniProtKB-EC"/>
</dbReference>
<accession>A0A143PX72</accession>
<dbReference type="GO" id="GO:0046872">
    <property type="term" value="F:metal ion binding"/>
    <property type="evidence" value="ECO:0007669"/>
    <property type="project" value="InterPro"/>
</dbReference>
<keyword evidence="6" id="KW-1185">Reference proteome</keyword>
<organism evidence="5 6">
    <name type="scientific">Luteitalea pratensis</name>
    <dbReference type="NCBI Taxonomy" id="1855912"/>
    <lineage>
        <taxon>Bacteria</taxon>
        <taxon>Pseudomonadati</taxon>
        <taxon>Acidobacteriota</taxon>
        <taxon>Vicinamibacteria</taxon>
        <taxon>Vicinamibacterales</taxon>
        <taxon>Vicinamibacteraceae</taxon>
        <taxon>Luteitalea</taxon>
    </lineage>
</organism>
<evidence type="ECO:0000313" key="5">
    <source>
        <dbReference type="EMBL" id="AMY12773.1"/>
    </source>
</evidence>
<dbReference type="GO" id="GO:0003993">
    <property type="term" value="F:acid phosphatase activity"/>
    <property type="evidence" value="ECO:0007669"/>
    <property type="project" value="InterPro"/>
</dbReference>
<dbReference type="InterPro" id="IPR015914">
    <property type="entry name" value="PAPs_N"/>
</dbReference>
<reference evidence="5 6" key="1">
    <citation type="journal article" date="2016" name="Genome Announc.">
        <title>First Complete Genome Sequence of a Subdivision 6 Acidobacterium Strain.</title>
        <authorList>
            <person name="Huang S."/>
            <person name="Vieira S."/>
            <person name="Bunk B."/>
            <person name="Riedel T."/>
            <person name="Sproer C."/>
            <person name="Overmann J."/>
        </authorList>
    </citation>
    <scope>NUCLEOTIDE SEQUENCE [LARGE SCALE GENOMIC DNA]</scope>
    <source>
        <strain evidence="6">DSM 100886 HEG_-6_39</strain>
    </source>
</reference>
<dbReference type="SUPFAM" id="SSF49363">
    <property type="entry name" value="Purple acid phosphatase, N-terminal domain"/>
    <property type="match status" value="1"/>
</dbReference>
<dbReference type="InterPro" id="IPR039331">
    <property type="entry name" value="PAPs-like"/>
</dbReference>
<dbReference type="InterPro" id="IPR008963">
    <property type="entry name" value="Purple_acid_Pase-like_N"/>
</dbReference>
<evidence type="ECO:0000256" key="2">
    <source>
        <dbReference type="SAM" id="SignalP"/>
    </source>
</evidence>
<evidence type="ECO:0000256" key="1">
    <source>
        <dbReference type="ARBA" id="ARBA00022729"/>
    </source>
</evidence>
<name>A0A143PX72_LUTPR</name>
<dbReference type="AlphaFoldDB" id="A0A143PX72"/>
<dbReference type="STRING" id="1855912.LuPra_06055"/>
<dbReference type="Gene3D" id="2.60.40.380">
    <property type="entry name" value="Purple acid phosphatase-like, N-terminal"/>
    <property type="match status" value="1"/>
</dbReference>